<evidence type="ECO:0000313" key="3">
    <source>
        <dbReference type="Proteomes" id="UP001146120"/>
    </source>
</evidence>
<accession>A0AAV2YYC4</accession>
<evidence type="ECO:0000256" key="1">
    <source>
        <dbReference type="SAM" id="MobiDB-lite"/>
    </source>
</evidence>
<dbReference type="AlphaFoldDB" id="A0AAV2YYC4"/>
<sequence>MDRAVTVVFESAHVHQRAVTNDDDNTNNTSDNNNSTSDDINNKVLLPSLGVVEPTVVTAVATYFNAPAAQLVAVRPESSTSTFVITVGTTIQAQPMNLKLYFQIPSPQANAGTTIDAQALTKAVNAQIALLSGVAATMTIDTASIAARFVSSTEWASLGPFAALVTVPPPAANTPYMTVTVTFRNLAGPSYLPRTVVLQMRQAIATFLSVTLSQVVTVSPPANPTNNVLLVQQSFYLLLQDPTVTMARRKKLANLLIYGDPSRQISDSTSTPGTTMQRPSMVVDYVPQANSALTLSVPLDKRLSLPLAYIFNSLTVDQFPAGNPPAPTPTPIPASSIIPAMSAAEFLAQARKRQRFRFDLDQAAALPATLSLAYPTLVTASTPSTCGVGEFCTSVYWKNSLDMTFWLESIESVEQLSCNLYPGLSMCATLATEPTKAGGLVPPGNATAPIWLFKALTGFTLSRLEFALNLLSTDNNGTSLKVEITTEVLSSMEASTTVTSIAQDKNKQISIFQSKSNVVVSYDTLFRNGNEILLFLEIKKSTITQKDRSQPCAHCQNLFDYCGNQPKCAALASCVFDNGLLAAQVPTTLLTSGKIGDVRDVSTYFRTCLGDPAIDFNALVLFSSIVRCQSQRMCPYKTSKETGDSTGQRILLWDSVEGTQTLQTPATNTHFLPTVGVAVRVGLAGVNLCNFTLFNNVSTAFLVDRFHRRCKFANYFGFVSANVQLTGRDPPVNGAGGPNSFDTVGWSFKFLVGPMPSVDIVQPADIPGVITTTTTLPSIRLRLENKDYNTVLPPSPATAIEADCARCHRLAMDTCMRDPKCAVFTDCMVRSRASSTGASSMLGDQLTKLFKASKVNDVLDITAAIDACHSLDMVNQAAWRKFVNASACYSYHQCPVSLPLLFPKATTAAQLVLSPTSAVQTLIYSAAGPTADGSSTTASGTTSSTSSTSVRVPMQLTKDGVVTTASSSLDPLDLQTQLQTLVGYQHINVTLTRDTSTDPTNTAPRTISWTVSYKHWVGKLPQFLPTTATDSGQWTLVSIAQTPPRSVSLLMVPLTPTPAPVAAVAVDSTSSTTTTTTAAAATTVSTGTAPSTASTSTKIK</sequence>
<evidence type="ECO:0000313" key="2">
    <source>
        <dbReference type="EMBL" id="DAZ99150.1"/>
    </source>
</evidence>
<organism evidence="2 3">
    <name type="scientific">Lagenidium giganteum</name>
    <dbReference type="NCBI Taxonomy" id="4803"/>
    <lineage>
        <taxon>Eukaryota</taxon>
        <taxon>Sar</taxon>
        <taxon>Stramenopiles</taxon>
        <taxon>Oomycota</taxon>
        <taxon>Peronosporomycetes</taxon>
        <taxon>Pythiales</taxon>
        <taxon>Pythiaceae</taxon>
    </lineage>
</organism>
<reference evidence="2" key="2">
    <citation type="journal article" date="2023" name="Microbiol Resour">
        <title>Decontamination and Annotation of the Draft Genome Sequence of the Oomycete Lagenidium giganteum ARSEF 373.</title>
        <authorList>
            <person name="Morgan W.R."/>
            <person name="Tartar A."/>
        </authorList>
    </citation>
    <scope>NUCLEOTIDE SEQUENCE</scope>
    <source>
        <strain evidence="2">ARSEF 373</strain>
    </source>
</reference>
<dbReference type="Proteomes" id="UP001146120">
    <property type="component" value="Unassembled WGS sequence"/>
</dbReference>
<gene>
    <name evidence="2" type="ORF">N0F65_010234</name>
</gene>
<reference evidence="2" key="1">
    <citation type="submission" date="2022-11" db="EMBL/GenBank/DDBJ databases">
        <authorList>
            <person name="Morgan W.R."/>
            <person name="Tartar A."/>
        </authorList>
    </citation>
    <scope>NUCLEOTIDE SEQUENCE</scope>
    <source>
        <strain evidence="2">ARSEF 373</strain>
    </source>
</reference>
<feature type="region of interest" description="Disordered" evidence="1">
    <location>
        <begin position="16"/>
        <end position="40"/>
    </location>
</feature>
<feature type="compositionally biased region" description="Low complexity" evidence="1">
    <location>
        <begin position="26"/>
        <end position="39"/>
    </location>
</feature>
<name>A0AAV2YYC4_9STRA</name>
<protein>
    <submittedName>
        <fullName evidence="2">Uncharacterized protein</fullName>
    </submittedName>
</protein>
<proteinExistence type="predicted"/>
<keyword evidence="3" id="KW-1185">Reference proteome</keyword>
<feature type="compositionally biased region" description="Low complexity" evidence="1">
    <location>
        <begin position="929"/>
        <end position="949"/>
    </location>
</feature>
<feature type="region of interest" description="Disordered" evidence="1">
    <location>
        <begin position="929"/>
        <end position="950"/>
    </location>
</feature>
<comment type="caution">
    <text evidence="2">The sequence shown here is derived from an EMBL/GenBank/DDBJ whole genome shotgun (WGS) entry which is preliminary data.</text>
</comment>
<dbReference type="EMBL" id="DAKRPA010000089">
    <property type="protein sequence ID" value="DAZ99150.1"/>
    <property type="molecule type" value="Genomic_DNA"/>
</dbReference>